<sequence>MKFVAKIVLIAGLSYFAELFFPWWSVVICAFLINLLLPTKGFNAFLSGFLGVGLLWLVFAWAINANTNSLLATKVAELFELNKAGLIVALTGVLGGITGGFAALTGSLLRNINRREPAKPGYYA</sequence>
<evidence type="ECO:0000313" key="2">
    <source>
        <dbReference type="EMBL" id="WKN36384.1"/>
    </source>
</evidence>
<dbReference type="EMBL" id="CP120682">
    <property type="protein sequence ID" value="WKN36384.1"/>
    <property type="molecule type" value="Genomic_DNA"/>
</dbReference>
<dbReference type="AlphaFoldDB" id="A0AA49JG17"/>
<gene>
    <name evidence="2" type="ORF">K4G66_28905</name>
</gene>
<feature type="transmembrane region" description="Helical" evidence="1">
    <location>
        <begin position="44"/>
        <end position="64"/>
    </location>
</feature>
<reference evidence="2" key="1">
    <citation type="journal article" date="2023" name="Comput. Struct. Biotechnol. J.">
        <title>Discovery of a novel marine Bacteroidetes with a rich repertoire of carbohydrate-active enzymes.</title>
        <authorList>
            <person name="Chen B."/>
            <person name="Liu G."/>
            <person name="Chen Q."/>
            <person name="Wang H."/>
            <person name="Liu L."/>
            <person name="Tang K."/>
        </authorList>
    </citation>
    <scope>NUCLEOTIDE SEQUENCE</scope>
    <source>
        <strain evidence="2">TK19036</strain>
    </source>
</reference>
<reference evidence="2" key="2">
    <citation type="journal article" date="2024" name="Antonie Van Leeuwenhoek">
        <title>Roseihalotalea indica gen. nov., sp. nov., a halophilic Bacteroidetes from mesopelagic Southwest Indian Ocean with higher carbohydrate metabolic potential.</title>
        <authorList>
            <person name="Chen B."/>
            <person name="Zhang M."/>
            <person name="Lin D."/>
            <person name="Ye J."/>
            <person name="Tang K."/>
        </authorList>
    </citation>
    <scope>NUCLEOTIDE SEQUENCE</scope>
    <source>
        <strain evidence="2">TK19036</strain>
    </source>
</reference>
<keyword evidence="1" id="KW-0472">Membrane</keyword>
<proteinExistence type="predicted"/>
<name>A0AA49JG17_9BACT</name>
<accession>A0AA49JG17</accession>
<keyword evidence="1" id="KW-1133">Transmembrane helix</keyword>
<keyword evidence="1" id="KW-0812">Transmembrane</keyword>
<evidence type="ECO:0000256" key="1">
    <source>
        <dbReference type="SAM" id="Phobius"/>
    </source>
</evidence>
<feature type="transmembrane region" description="Helical" evidence="1">
    <location>
        <begin position="84"/>
        <end position="109"/>
    </location>
</feature>
<feature type="transmembrane region" description="Helical" evidence="1">
    <location>
        <begin position="20"/>
        <end position="37"/>
    </location>
</feature>
<protein>
    <submittedName>
        <fullName evidence="2">Uncharacterized protein</fullName>
    </submittedName>
</protein>
<organism evidence="2">
    <name type="scientific">Roseihalotalea indica</name>
    <dbReference type="NCBI Taxonomy" id="2867963"/>
    <lineage>
        <taxon>Bacteria</taxon>
        <taxon>Pseudomonadati</taxon>
        <taxon>Bacteroidota</taxon>
        <taxon>Cytophagia</taxon>
        <taxon>Cytophagales</taxon>
        <taxon>Catalimonadaceae</taxon>
        <taxon>Roseihalotalea</taxon>
    </lineage>
</organism>